<gene>
    <name evidence="2" type="ordered locus">STHERM_c06320</name>
</gene>
<proteinExistence type="predicted"/>
<dbReference type="Gene3D" id="3.40.50.880">
    <property type="match status" value="1"/>
</dbReference>
<protein>
    <recommendedName>
        <fullName evidence="1">DJ-1/PfpI domain-containing protein</fullName>
    </recommendedName>
</protein>
<dbReference type="CDD" id="cd03135">
    <property type="entry name" value="GATase1_DJ-1"/>
    <property type="match status" value="1"/>
</dbReference>
<dbReference type="PaxDb" id="665571-STHERM_c06320"/>
<dbReference type="PANTHER" id="PTHR48094">
    <property type="entry name" value="PROTEIN/NUCLEIC ACID DEGLYCASE DJ-1-RELATED"/>
    <property type="match status" value="1"/>
</dbReference>
<dbReference type="EMBL" id="CP001698">
    <property type="protein sequence ID" value="ADN01591.1"/>
    <property type="molecule type" value="Genomic_DNA"/>
</dbReference>
<dbReference type="PANTHER" id="PTHR48094:SF12">
    <property type="entry name" value="PARKINSON DISEASE PROTEIN 7 HOMOLOG"/>
    <property type="match status" value="1"/>
</dbReference>
<dbReference type="Proteomes" id="UP000001296">
    <property type="component" value="Chromosome"/>
</dbReference>
<dbReference type="eggNOG" id="COG0693">
    <property type="taxonomic scope" value="Bacteria"/>
</dbReference>
<name>E0RR13_WINT6</name>
<dbReference type="Pfam" id="PF01965">
    <property type="entry name" value="DJ-1_PfpI"/>
    <property type="match status" value="1"/>
</dbReference>
<evidence type="ECO:0000313" key="2">
    <source>
        <dbReference type="EMBL" id="ADN01591.1"/>
    </source>
</evidence>
<dbReference type="HOGENOM" id="CLU_000445_44_4_12"/>
<feature type="domain" description="DJ-1/PfpI" evidence="1">
    <location>
        <begin position="58"/>
        <end position="220"/>
    </location>
</feature>
<reference evidence="2 3" key="2">
    <citation type="journal article" date="2010" name="J. Bacteriol.">
        <title>Genome sequence of the polysaccharide-degrading, thermophilic anaerobe Spirochaeta thermophila DSM 6192.</title>
        <authorList>
            <person name="Angelov A."/>
            <person name="Liebl S."/>
            <person name="Ballschmiter M."/>
            <person name="Bomeke M."/>
            <person name="Lehmann R."/>
            <person name="Liesegang H."/>
            <person name="Daniel R."/>
            <person name="Liebl W."/>
        </authorList>
    </citation>
    <scope>NUCLEOTIDE SEQUENCE [LARGE SCALE GENOMIC DNA]</scope>
    <source>
        <strain evidence="3">ATCC 49972 / DSM 6192 / RI 19.B1</strain>
    </source>
</reference>
<evidence type="ECO:0000313" key="3">
    <source>
        <dbReference type="Proteomes" id="UP000001296"/>
    </source>
</evidence>
<dbReference type="InterPro" id="IPR050325">
    <property type="entry name" value="Prot/Nucl_acid_deglycase"/>
</dbReference>
<dbReference type="SUPFAM" id="SSF52317">
    <property type="entry name" value="Class I glutamine amidotransferase-like"/>
    <property type="match status" value="1"/>
</dbReference>
<dbReference type="InterPro" id="IPR029062">
    <property type="entry name" value="Class_I_gatase-like"/>
</dbReference>
<accession>E0RR13</accession>
<dbReference type="GO" id="GO:0005737">
    <property type="term" value="C:cytoplasm"/>
    <property type="evidence" value="ECO:0007669"/>
    <property type="project" value="TreeGrafter"/>
</dbReference>
<organism evidence="2 3">
    <name type="scientific">Winmispira thermophila (strain ATCC 49972 / DSM 6192 / RI 19.B1)</name>
    <name type="common">Spirochaeta thermophila</name>
    <dbReference type="NCBI Taxonomy" id="665571"/>
    <lineage>
        <taxon>Bacteria</taxon>
        <taxon>Pseudomonadati</taxon>
        <taxon>Spirochaetota</taxon>
        <taxon>Spirochaetia</taxon>
        <taxon>Winmispirales</taxon>
        <taxon>Winmispiraceae</taxon>
        <taxon>Winmispira</taxon>
    </lineage>
</organism>
<dbReference type="KEGG" id="sta:STHERM_c06320"/>
<reference key="1">
    <citation type="submission" date="2009-08" db="EMBL/GenBank/DDBJ databases">
        <title>The genome sequence of Spirochaeta thermophila DSM6192.</title>
        <authorList>
            <person name="Angelov A."/>
            <person name="Mientus M."/>
            <person name="Wittenberg S."/>
            <person name="Lehmann R."/>
            <person name="Liesegang H."/>
            <person name="Daniel R."/>
            <person name="Liebl W."/>
        </authorList>
    </citation>
    <scope>NUCLEOTIDE SEQUENCE</scope>
    <source>
        <strain>DSM 6192</strain>
    </source>
</reference>
<sequence length="229" mass="23977">MGTMNERASLPSQGKGLLVRALGFSLALLGVYLLADGGNSAETSTEKEDTMASLSGVKVVMIIAHENFRDEELLETREELLDAGASVAVASSSRTPATGMLGARVTPDKTLQEIRVDDYDAVIFVGGTGAQEYFSNRQALDLARQAYEKGKIVGAICIAPSILARAGILRGKRATCWSGESGTLLANGATYTGRPVERDGRIITANGPSAARQFGRALVEALSAGVTSP</sequence>
<dbReference type="AlphaFoldDB" id="E0RR13"/>
<evidence type="ECO:0000259" key="1">
    <source>
        <dbReference type="Pfam" id="PF01965"/>
    </source>
</evidence>
<dbReference type="InterPro" id="IPR002818">
    <property type="entry name" value="DJ-1/PfpI"/>
</dbReference>